<dbReference type="InterPro" id="IPR038050">
    <property type="entry name" value="Neuro_actylchol_rec"/>
</dbReference>
<dbReference type="GO" id="GO:0006811">
    <property type="term" value="P:monoatomic ion transport"/>
    <property type="evidence" value="ECO:0007669"/>
    <property type="project" value="InterPro"/>
</dbReference>
<evidence type="ECO:0000313" key="2">
    <source>
        <dbReference type="EMBL" id="CAA9994098.1"/>
    </source>
</evidence>
<feature type="region of interest" description="Disordered" evidence="1">
    <location>
        <begin position="234"/>
        <end position="254"/>
    </location>
</feature>
<evidence type="ECO:0000313" key="3">
    <source>
        <dbReference type="Proteomes" id="UP000479000"/>
    </source>
</evidence>
<dbReference type="SUPFAM" id="SSF90112">
    <property type="entry name" value="Neurotransmitter-gated ion-channel transmembrane pore"/>
    <property type="match status" value="1"/>
</dbReference>
<dbReference type="EMBL" id="CADCXU010001682">
    <property type="protein sequence ID" value="CAA9994098.1"/>
    <property type="molecule type" value="Genomic_DNA"/>
</dbReference>
<feature type="non-terminal residue" evidence="2">
    <location>
        <position position="254"/>
    </location>
</feature>
<dbReference type="Pfam" id="PF20175">
    <property type="entry name" value="Tra1_central"/>
    <property type="match status" value="1"/>
</dbReference>
<dbReference type="Proteomes" id="UP000479000">
    <property type="component" value="Unassembled WGS sequence"/>
</dbReference>
<proteinExistence type="predicted"/>
<dbReference type="GO" id="GO:0016020">
    <property type="term" value="C:membrane"/>
    <property type="evidence" value="ECO:0007669"/>
    <property type="project" value="InterPro"/>
</dbReference>
<sequence>MVLDRLFLWVFFLACLGGTFGIILQAPSLYDQRIPIDQQLSEIPLRRNNFQLPEEHVQRHEFLPDHVNNIFEPKVPIRVEKLSDLNIESLVNEIYTATPIQIGKRMPDGSISPKAIMCYHWAKGNEESNFLSSIFRVSCIITFFPVFVPYMETLFDEDVLLGQGWTTYESLRPLAYSTLADLVHHVRHQLPMSDLVKAVHIFSKNVHDDTLPTSKQAEMKIVAPVPALAAATAAGVQPKKEEGTDPAPAAPLAI</sequence>
<dbReference type="OrthoDB" id="5975154at2759"/>
<protein>
    <submittedName>
        <fullName evidence="2">Uncharacterized protein</fullName>
    </submittedName>
</protein>
<name>A0A6H5FWR3_9HEMI</name>
<gene>
    <name evidence="2" type="ORF">NTEN_LOCUS916</name>
</gene>
<organism evidence="2 3">
    <name type="scientific">Nesidiocoris tenuis</name>
    <dbReference type="NCBI Taxonomy" id="355587"/>
    <lineage>
        <taxon>Eukaryota</taxon>
        <taxon>Metazoa</taxon>
        <taxon>Ecdysozoa</taxon>
        <taxon>Arthropoda</taxon>
        <taxon>Hexapoda</taxon>
        <taxon>Insecta</taxon>
        <taxon>Pterygota</taxon>
        <taxon>Neoptera</taxon>
        <taxon>Paraneoptera</taxon>
        <taxon>Hemiptera</taxon>
        <taxon>Heteroptera</taxon>
        <taxon>Panheteroptera</taxon>
        <taxon>Cimicomorpha</taxon>
        <taxon>Miridae</taxon>
        <taxon>Dicyphina</taxon>
        <taxon>Nesidiocoris</taxon>
    </lineage>
</organism>
<dbReference type="AlphaFoldDB" id="A0A6H5FWR3"/>
<reference evidence="2 3" key="1">
    <citation type="submission" date="2020-02" db="EMBL/GenBank/DDBJ databases">
        <authorList>
            <person name="Ferguson B K."/>
        </authorList>
    </citation>
    <scope>NUCLEOTIDE SEQUENCE [LARGE SCALE GENOMIC DNA]</scope>
</reference>
<accession>A0A6H5FWR3</accession>
<keyword evidence="3" id="KW-1185">Reference proteome</keyword>
<evidence type="ECO:0000256" key="1">
    <source>
        <dbReference type="SAM" id="MobiDB-lite"/>
    </source>
</evidence>
<dbReference type="Gene3D" id="1.20.58.390">
    <property type="entry name" value="Neurotransmitter-gated ion-channel transmembrane domain"/>
    <property type="match status" value="1"/>
</dbReference>
<dbReference type="InterPro" id="IPR036719">
    <property type="entry name" value="Neuro-gated_channel_TM_sf"/>
</dbReference>
<dbReference type="InterPro" id="IPR046807">
    <property type="entry name" value="Tra1_central"/>
</dbReference>